<sequence length="523" mass="57492">MTPGIIDGAKGNYKSEWDTSEDPSLPEVPDYEEIFIYDQAPVGRSSDSATNPINGTINGRHEQRPEWYWRGPIARIVGGQVARPFSHPWQVRVRACSGFACTRMCGGTLVSSQFVVTAAHCLPPFAQSGIITLGAHEYFGPGAVNISIAEIYPHPGWDKKQRTNDIAVIRLERPVQFNHKIQPACLPNKDSCFPAGTACVASGWGYIEEGGPRSNLLREVAVRLMTTDHCNKPGYYNGKILEGMLCAGYNEGARDACTGDSGGPLVCPLPNGKWVLAGATSWGVGCARHQRPGVYTDVRQFSDWIGSIIKEFPDVVGDCPTKGVTGFGAGRDWSFLGTMPRRPPAQMLFDTSGGKGLPNKPPSAPSSDTQDLMGMFGEPAKKPTTTKRTTTTTTTTTTTKKTTTTLVDDYNSLGDYDERLNQCNGLKKKAKKKCIKKLAKKMKASKKAKKKNKKNKKSQNRGEFEMMSFGSRKEKRAYKRQMKESWRNYGRPQGEEQVRDSGFEVDDSAPADDNALFAGWDFN</sequence>
<evidence type="ECO:0000256" key="2">
    <source>
        <dbReference type="ARBA" id="ARBA00022801"/>
    </source>
</evidence>
<evidence type="ECO:0000256" key="6">
    <source>
        <dbReference type="SAM" id="MobiDB-lite"/>
    </source>
</evidence>
<feature type="region of interest" description="Disordered" evidence="6">
    <location>
        <begin position="1"/>
        <end position="24"/>
    </location>
</feature>
<dbReference type="InterPro" id="IPR001254">
    <property type="entry name" value="Trypsin_dom"/>
</dbReference>
<dbReference type="SMART" id="SM00020">
    <property type="entry name" value="Tryp_SPc"/>
    <property type="match status" value="1"/>
</dbReference>
<dbReference type="PROSITE" id="PS00134">
    <property type="entry name" value="TRYPSIN_HIS"/>
    <property type="match status" value="1"/>
</dbReference>
<evidence type="ECO:0000313" key="8">
    <source>
        <dbReference type="EMBL" id="CBY09681.1"/>
    </source>
</evidence>
<feature type="region of interest" description="Disordered" evidence="6">
    <location>
        <begin position="441"/>
        <end position="523"/>
    </location>
</feature>
<feature type="compositionally biased region" description="Low complexity" evidence="6">
    <location>
        <begin position="382"/>
        <end position="394"/>
    </location>
</feature>
<feature type="domain" description="Peptidase S1" evidence="7">
    <location>
        <begin position="76"/>
        <end position="310"/>
    </location>
</feature>
<dbReference type="InterPro" id="IPR001314">
    <property type="entry name" value="Peptidase_S1A"/>
</dbReference>
<feature type="compositionally biased region" description="Basic residues" evidence="6">
    <location>
        <begin position="441"/>
        <end position="459"/>
    </location>
</feature>
<dbReference type="InterPro" id="IPR018114">
    <property type="entry name" value="TRYPSIN_HIS"/>
</dbReference>
<gene>
    <name evidence="8" type="ORF">GSOID_T00010491001</name>
</gene>
<dbReference type="InParanoid" id="E4XG83"/>
<name>E4XG83_OIKDI</name>
<protein>
    <recommendedName>
        <fullName evidence="7">Peptidase S1 domain-containing protein</fullName>
    </recommendedName>
</protein>
<dbReference type="InterPro" id="IPR009003">
    <property type="entry name" value="Peptidase_S1_PA"/>
</dbReference>
<feature type="compositionally biased region" description="Basic and acidic residues" evidence="6">
    <location>
        <begin position="493"/>
        <end position="502"/>
    </location>
</feature>
<evidence type="ECO:0000256" key="4">
    <source>
        <dbReference type="ARBA" id="ARBA00023157"/>
    </source>
</evidence>
<organism evidence="8">
    <name type="scientific">Oikopleura dioica</name>
    <name type="common">Tunicate</name>
    <dbReference type="NCBI Taxonomy" id="34765"/>
    <lineage>
        <taxon>Eukaryota</taxon>
        <taxon>Metazoa</taxon>
        <taxon>Chordata</taxon>
        <taxon>Tunicata</taxon>
        <taxon>Appendicularia</taxon>
        <taxon>Copelata</taxon>
        <taxon>Oikopleuridae</taxon>
        <taxon>Oikopleura</taxon>
    </lineage>
</organism>
<proteinExistence type="predicted"/>
<dbReference type="GO" id="GO:0004252">
    <property type="term" value="F:serine-type endopeptidase activity"/>
    <property type="evidence" value="ECO:0007669"/>
    <property type="project" value="InterPro"/>
</dbReference>
<feature type="region of interest" description="Disordered" evidence="6">
    <location>
        <begin position="352"/>
        <end position="394"/>
    </location>
</feature>
<dbReference type="OrthoDB" id="10012881at2759"/>
<dbReference type="Pfam" id="PF00089">
    <property type="entry name" value="Trypsin"/>
    <property type="match status" value="1"/>
</dbReference>
<keyword evidence="9" id="KW-1185">Reference proteome</keyword>
<evidence type="ECO:0000256" key="1">
    <source>
        <dbReference type="ARBA" id="ARBA00022670"/>
    </source>
</evidence>
<evidence type="ECO:0000259" key="7">
    <source>
        <dbReference type="PROSITE" id="PS50240"/>
    </source>
</evidence>
<dbReference type="AlphaFoldDB" id="E4XG83"/>
<evidence type="ECO:0000256" key="3">
    <source>
        <dbReference type="ARBA" id="ARBA00022825"/>
    </source>
</evidence>
<dbReference type="PANTHER" id="PTHR24252">
    <property type="entry name" value="ACROSIN-RELATED"/>
    <property type="match status" value="1"/>
</dbReference>
<reference evidence="8" key="1">
    <citation type="journal article" date="2010" name="Science">
        <title>Plasticity of animal genome architecture unmasked by rapid evolution of a pelagic tunicate.</title>
        <authorList>
            <person name="Denoeud F."/>
            <person name="Henriet S."/>
            <person name="Mungpakdee S."/>
            <person name="Aury J.M."/>
            <person name="Da Silva C."/>
            <person name="Brinkmann H."/>
            <person name="Mikhaleva J."/>
            <person name="Olsen L.C."/>
            <person name="Jubin C."/>
            <person name="Canestro C."/>
            <person name="Bouquet J.M."/>
            <person name="Danks G."/>
            <person name="Poulain J."/>
            <person name="Campsteijn C."/>
            <person name="Adamski M."/>
            <person name="Cross I."/>
            <person name="Yadetie F."/>
            <person name="Muffato M."/>
            <person name="Louis A."/>
            <person name="Butcher S."/>
            <person name="Tsagkogeorga G."/>
            <person name="Konrad A."/>
            <person name="Singh S."/>
            <person name="Jensen M.F."/>
            <person name="Cong E.H."/>
            <person name="Eikeseth-Otteraa H."/>
            <person name="Noel B."/>
            <person name="Anthouard V."/>
            <person name="Porcel B.M."/>
            <person name="Kachouri-Lafond R."/>
            <person name="Nishino A."/>
            <person name="Ugolini M."/>
            <person name="Chourrout P."/>
            <person name="Nishida H."/>
            <person name="Aasland R."/>
            <person name="Huzurbazar S."/>
            <person name="Westhof E."/>
            <person name="Delsuc F."/>
            <person name="Lehrach H."/>
            <person name="Reinhardt R."/>
            <person name="Weissenbach J."/>
            <person name="Roy S.W."/>
            <person name="Artiguenave F."/>
            <person name="Postlethwait J.H."/>
            <person name="Manak J.R."/>
            <person name="Thompson E.M."/>
            <person name="Jaillon O."/>
            <person name="Du Pasquier L."/>
            <person name="Boudinot P."/>
            <person name="Liberles D.A."/>
            <person name="Volff J.N."/>
            <person name="Philippe H."/>
            <person name="Lenhard B."/>
            <person name="Roest Crollius H."/>
            <person name="Wincker P."/>
            <person name="Chourrout D."/>
        </authorList>
    </citation>
    <scope>NUCLEOTIDE SEQUENCE [LARGE SCALE GENOMIC DNA]</scope>
</reference>
<dbReference type="EMBL" id="FN653047">
    <property type="protein sequence ID" value="CBY09681.1"/>
    <property type="molecule type" value="Genomic_DNA"/>
</dbReference>
<dbReference type="PRINTS" id="PR00722">
    <property type="entry name" value="CHYMOTRYPSIN"/>
</dbReference>
<dbReference type="Proteomes" id="UP000001307">
    <property type="component" value="Unassembled WGS sequence"/>
</dbReference>
<keyword evidence="1 5" id="KW-0645">Protease</keyword>
<evidence type="ECO:0000313" key="9">
    <source>
        <dbReference type="Proteomes" id="UP000001307"/>
    </source>
</evidence>
<dbReference type="PANTHER" id="PTHR24252:SF7">
    <property type="entry name" value="HYALIN"/>
    <property type="match status" value="1"/>
</dbReference>
<dbReference type="MEROPS" id="S01.247"/>
<dbReference type="GO" id="GO:0006508">
    <property type="term" value="P:proteolysis"/>
    <property type="evidence" value="ECO:0007669"/>
    <property type="project" value="UniProtKB-KW"/>
</dbReference>
<dbReference type="FunFam" id="2.40.10.10:FF:000003">
    <property type="entry name" value="Transmembrane serine protease 3"/>
    <property type="match status" value="1"/>
</dbReference>
<dbReference type="SUPFAM" id="SSF50494">
    <property type="entry name" value="Trypsin-like serine proteases"/>
    <property type="match status" value="1"/>
</dbReference>
<dbReference type="PROSITE" id="PS50240">
    <property type="entry name" value="TRYPSIN_DOM"/>
    <property type="match status" value="1"/>
</dbReference>
<keyword evidence="3 5" id="KW-0720">Serine protease</keyword>
<dbReference type="InterPro" id="IPR033116">
    <property type="entry name" value="TRYPSIN_SER"/>
</dbReference>
<accession>E4XG83</accession>
<keyword evidence="4" id="KW-1015">Disulfide bond</keyword>
<evidence type="ECO:0000256" key="5">
    <source>
        <dbReference type="RuleBase" id="RU363034"/>
    </source>
</evidence>
<dbReference type="CDD" id="cd00190">
    <property type="entry name" value="Tryp_SPc"/>
    <property type="match status" value="1"/>
</dbReference>
<dbReference type="InterPro" id="IPR043504">
    <property type="entry name" value="Peptidase_S1_PA_chymotrypsin"/>
</dbReference>
<dbReference type="PROSITE" id="PS00135">
    <property type="entry name" value="TRYPSIN_SER"/>
    <property type="match status" value="1"/>
</dbReference>
<keyword evidence="2 5" id="KW-0378">Hydrolase</keyword>
<dbReference type="Gene3D" id="2.40.10.10">
    <property type="entry name" value="Trypsin-like serine proteases"/>
    <property type="match status" value="2"/>
</dbReference>